<dbReference type="Proteomes" id="UP000337189">
    <property type="component" value="Unassembled WGS sequence"/>
</dbReference>
<dbReference type="AlphaFoldDB" id="A0A5E4RAA9"/>
<name>A0A5E4RAA9_9BURK</name>
<keyword evidence="2 5" id="KW-0489">Methyltransferase</keyword>
<dbReference type="Gene3D" id="3.30.572.10">
    <property type="entry name" value="Thymidylate synthase/dCMP hydroxymethylase domain"/>
    <property type="match status" value="1"/>
</dbReference>
<evidence type="ECO:0000256" key="1">
    <source>
        <dbReference type="ARBA" id="ARBA00011947"/>
    </source>
</evidence>
<evidence type="ECO:0000256" key="2">
    <source>
        <dbReference type="ARBA" id="ARBA00022603"/>
    </source>
</evidence>
<evidence type="ECO:0000256" key="3">
    <source>
        <dbReference type="ARBA" id="ARBA00022679"/>
    </source>
</evidence>
<evidence type="ECO:0000313" key="5">
    <source>
        <dbReference type="EMBL" id="VVD60145.1"/>
    </source>
</evidence>
<protein>
    <recommendedName>
        <fullName evidence="1">thymidylate synthase</fullName>
        <ecNumber evidence="1">2.1.1.45</ecNumber>
    </recommendedName>
</protein>
<keyword evidence="3 5" id="KW-0808">Transferase</keyword>
<feature type="domain" description="Thymidylate synthase/dCMP hydroxymethylase" evidence="4">
    <location>
        <begin position="55"/>
        <end position="230"/>
    </location>
</feature>
<dbReference type="InterPro" id="IPR036926">
    <property type="entry name" value="Thymidate_synth/dCMP_Mease_sf"/>
</dbReference>
<dbReference type="InterPro" id="IPR023451">
    <property type="entry name" value="Thymidate_synth/dCMP_Mease_dom"/>
</dbReference>
<dbReference type="SUPFAM" id="SSF55831">
    <property type="entry name" value="Thymidylate synthase/dCMP hydroxymethylase"/>
    <property type="match status" value="1"/>
</dbReference>
<dbReference type="EMBL" id="CABPSJ010000001">
    <property type="protein sequence ID" value="VVD60145.1"/>
    <property type="molecule type" value="Genomic_DNA"/>
</dbReference>
<dbReference type="GO" id="GO:0006231">
    <property type="term" value="P:dTMP biosynthetic process"/>
    <property type="evidence" value="ECO:0007669"/>
    <property type="project" value="InterPro"/>
</dbReference>
<sequence>MYLSADTLDDLLIRVYKRLLRRRGAAEINPSKGQATELNGVLLHIRQPRARLSRTERKGTFFSCLGEFLWYLSGTDEVAFIEYYIRGYDKFSDDGKTIFGAYGPRLFGQNGTNQVENVITTLKARPDSRRAVIQLFHGEDLAADIAARRKDIPCTCTLQFSIRSGRLHLLVMMRSNDAYMGLPHDVFAFTMLQEIVARSLKVELGSYKHAVGSLHLYATNTRDAEAYIEEGVQARVEMPPMPYGDPTPSIRKLLKAEQSIRAGRFPALGALDPYWADLARLLQVFRISKRRPTLENRKRVVRIKKEMHSDIYETYILKRELRMARHAESLEPLLFDKAELDAQQAPPSV</sequence>
<dbReference type="InterPro" id="IPR000398">
    <property type="entry name" value="Thymidylate_synthase"/>
</dbReference>
<dbReference type="InterPro" id="IPR045097">
    <property type="entry name" value="Thymidate_synth/dCMP_Mease"/>
</dbReference>
<dbReference type="GO" id="GO:0005829">
    <property type="term" value="C:cytosol"/>
    <property type="evidence" value="ECO:0007669"/>
    <property type="project" value="TreeGrafter"/>
</dbReference>
<evidence type="ECO:0000313" key="6">
    <source>
        <dbReference type="Proteomes" id="UP000337189"/>
    </source>
</evidence>
<dbReference type="PANTHER" id="PTHR11548:SF9">
    <property type="entry name" value="THYMIDYLATE SYNTHASE"/>
    <property type="match status" value="1"/>
</dbReference>
<gene>
    <name evidence="5" type="ORF">PCO31110_00057</name>
</gene>
<reference evidence="5 6" key="1">
    <citation type="submission" date="2019-08" db="EMBL/GenBank/DDBJ databases">
        <authorList>
            <person name="Peeters C."/>
        </authorList>
    </citation>
    <scope>NUCLEOTIDE SEQUENCE [LARGE SCALE GENOMIC DNA]</scope>
    <source>
        <strain evidence="5 6">LMG 31110</strain>
    </source>
</reference>
<dbReference type="GO" id="GO:0032259">
    <property type="term" value="P:methylation"/>
    <property type="evidence" value="ECO:0007669"/>
    <property type="project" value="UniProtKB-KW"/>
</dbReference>
<evidence type="ECO:0000259" key="4">
    <source>
        <dbReference type="Pfam" id="PF00303"/>
    </source>
</evidence>
<dbReference type="Pfam" id="PF00303">
    <property type="entry name" value="Thymidylat_synt"/>
    <property type="match status" value="1"/>
</dbReference>
<dbReference type="OrthoDB" id="9774633at2"/>
<proteinExistence type="predicted"/>
<dbReference type="PRINTS" id="PR00108">
    <property type="entry name" value="THYMDSNTHASE"/>
</dbReference>
<dbReference type="EC" id="2.1.1.45" evidence="1"/>
<dbReference type="CDD" id="cd00351">
    <property type="entry name" value="TS_Pyrimidine_HMase"/>
    <property type="match status" value="1"/>
</dbReference>
<dbReference type="RefSeq" id="WP_150689355.1">
    <property type="nucleotide sequence ID" value="NZ_CABPSJ010000001.1"/>
</dbReference>
<organism evidence="5 6">
    <name type="scientific">Pandoraea communis</name>
    <dbReference type="NCBI Taxonomy" id="2508297"/>
    <lineage>
        <taxon>Bacteria</taxon>
        <taxon>Pseudomonadati</taxon>
        <taxon>Pseudomonadota</taxon>
        <taxon>Betaproteobacteria</taxon>
        <taxon>Burkholderiales</taxon>
        <taxon>Burkholderiaceae</taxon>
        <taxon>Pandoraea</taxon>
    </lineage>
</organism>
<dbReference type="PANTHER" id="PTHR11548">
    <property type="entry name" value="THYMIDYLATE SYNTHASE 1"/>
    <property type="match status" value="1"/>
</dbReference>
<accession>A0A5E4RAA9</accession>
<dbReference type="GO" id="GO:0004799">
    <property type="term" value="F:thymidylate synthase activity"/>
    <property type="evidence" value="ECO:0007669"/>
    <property type="project" value="UniProtKB-EC"/>
</dbReference>